<gene>
    <name evidence="1" type="ORF">LAS9267_00076</name>
</gene>
<reference evidence="1 2" key="1">
    <citation type="submission" date="2018-02" db="EMBL/GenBank/DDBJ databases">
        <authorList>
            <person name="Rodrigo-Torres L."/>
            <person name="Arahal R. D."/>
            <person name="Lucena T."/>
        </authorList>
    </citation>
    <scope>NUCLEOTIDE SEQUENCE [LARGE SCALE GENOMIC DNA]</scope>
    <source>
        <strain evidence="1 2">CECT 9267</strain>
    </source>
</reference>
<dbReference type="AlphaFoldDB" id="A0A2H1MJA7"/>
<organism evidence="1 2">
    <name type="scientific">Latilactobacillus sakei</name>
    <name type="common">Lactobacillus sakei</name>
    <dbReference type="NCBI Taxonomy" id="1599"/>
    <lineage>
        <taxon>Bacteria</taxon>
        <taxon>Bacillati</taxon>
        <taxon>Bacillota</taxon>
        <taxon>Bacilli</taxon>
        <taxon>Lactobacillales</taxon>
        <taxon>Lactobacillaceae</taxon>
        <taxon>Latilactobacillus</taxon>
    </lineage>
</organism>
<evidence type="ECO:0000313" key="2">
    <source>
        <dbReference type="Proteomes" id="UP000239650"/>
    </source>
</evidence>
<dbReference type="Proteomes" id="UP000239650">
    <property type="component" value="Unassembled WGS sequence"/>
</dbReference>
<name>A0A2H1MJA7_LATSK</name>
<protein>
    <submittedName>
        <fullName evidence="1">Uncharacterized protein</fullName>
    </submittedName>
</protein>
<accession>A0A2H1MJA7</accession>
<dbReference type="EMBL" id="OKRC01000001">
    <property type="protein sequence ID" value="SPE18430.1"/>
    <property type="molecule type" value="Genomic_DNA"/>
</dbReference>
<sequence length="69" mass="8127">MLNRGIMTLNKELIVMKWFRKRQETVSGVQAHDFTQLVSQARDNDAHYQKIRVAFSGLTKPYQQPIHKK</sequence>
<proteinExistence type="predicted"/>
<comment type="caution">
    <text evidence="1">The sequence shown here is derived from an EMBL/GenBank/DDBJ whole genome shotgun (WGS) entry which is preliminary data.</text>
</comment>
<evidence type="ECO:0000313" key="1">
    <source>
        <dbReference type="EMBL" id="SPE18430.1"/>
    </source>
</evidence>